<feature type="region of interest" description="Disordered" evidence="5">
    <location>
        <begin position="1"/>
        <end position="26"/>
    </location>
</feature>
<name>A0AAW2VRJ8_SESRA</name>
<dbReference type="GO" id="GO:0008270">
    <property type="term" value="F:zinc ion binding"/>
    <property type="evidence" value="ECO:0007669"/>
    <property type="project" value="UniProtKB-KW"/>
</dbReference>
<protein>
    <recommendedName>
        <fullName evidence="6">GRF-type domain-containing protein</fullName>
    </recommendedName>
</protein>
<evidence type="ECO:0000256" key="1">
    <source>
        <dbReference type="ARBA" id="ARBA00022723"/>
    </source>
</evidence>
<dbReference type="Pfam" id="PF06839">
    <property type="entry name" value="Zn_ribbon_GRF"/>
    <property type="match status" value="1"/>
</dbReference>
<keyword evidence="3" id="KW-0862">Zinc</keyword>
<dbReference type="InterPro" id="IPR010666">
    <property type="entry name" value="Znf_GRF"/>
</dbReference>
<evidence type="ECO:0000256" key="5">
    <source>
        <dbReference type="SAM" id="MobiDB-lite"/>
    </source>
</evidence>
<evidence type="ECO:0000256" key="2">
    <source>
        <dbReference type="ARBA" id="ARBA00022771"/>
    </source>
</evidence>
<proteinExistence type="predicted"/>
<feature type="domain" description="GRF-type" evidence="6">
    <location>
        <begin position="36"/>
        <end position="77"/>
    </location>
</feature>
<evidence type="ECO:0000256" key="3">
    <source>
        <dbReference type="ARBA" id="ARBA00022833"/>
    </source>
</evidence>
<gene>
    <name evidence="7" type="ORF">Sradi_0698700</name>
</gene>
<sequence length="164" mass="18062">MYRAPTTPTQSQSSNASRTNPIEYTSSGDSTVVRTCLCGQEVVVRTPWTNLNPGRHFRGCPGDGGSYCNVFQWVDPTMCHRSKEINPGLLTKIAEKDGLLHDLCQKCRLQAVVPPSVVDEPASLSTFLSTMSSCAILNVVQLLKIYCVFQTTQYLEVTIVDECP</sequence>
<dbReference type="PROSITE" id="PS51999">
    <property type="entry name" value="ZF_GRF"/>
    <property type="match status" value="1"/>
</dbReference>
<keyword evidence="2 4" id="KW-0863">Zinc-finger</keyword>
<comment type="caution">
    <text evidence="7">The sequence shown here is derived from an EMBL/GenBank/DDBJ whole genome shotgun (WGS) entry which is preliminary data.</text>
</comment>
<organism evidence="7">
    <name type="scientific">Sesamum radiatum</name>
    <name type="common">Black benniseed</name>
    <dbReference type="NCBI Taxonomy" id="300843"/>
    <lineage>
        <taxon>Eukaryota</taxon>
        <taxon>Viridiplantae</taxon>
        <taxon>Streptophyta</taxon>
        <taxon>Embryophyta</taxon>
        <taxon>Tracheophyta</taxon>
        <taxon>Spermatophyta</taxon>
        <taxon>Magnoliopsida</taxon>
        <taxon>eudicotyledons</taxon>
        <taxon>Gunneridae</taxon>
        <taxon>Pentapetalae</taxon>
        <taxon>asterids</taxon>
        <taxon>lamiids</taxon>
        <taxon>Lamiales</taxon>
        <taxon>Pedaliaceae</taxon>
        <taxon>Sesamum</taxon>
    </lineage>
</organism>
<reference evidence="7" key="2">
    <citation type="journal article" date="2024" name="Plant">
        <title>Genomic evolution and insights into agronomic trait innovations of Sesamum species.</title>
        <authorList>
            <person name="Miao H."/>
            <person name="Wang L."/>
            <person name="Qu L."/>
            <person name="Liu H."/>
            <person name="Sun Y."/>
            <person name="Le M."/>
            <person name="Wang Q."/>
            <person name="Wei S."/>
            <person name="Zheng Y."/>
            <person name="Lin W."/>
            <person name="Duan Y."/>
            <person name="Cao H."/>
            <person name="Xiong S."/>
            <person name="Wang X."/>
            <person name="Wei L."/>
            <person name="Li C."/>
            <person name="Ma Q."/>
            <person name="Ju M."/>
            <person name="Zhao R."/>
            <person name="Li G."/>
            <person name="Mu C."/>
            <person name="Tian Q."/>
            <person name="Mei H."/>
            <person name="Zhang T."/>
            <person name="Gao T."/>
            <person name="Zhang H."/>
        </authorList>
    </citation>
    <scope>NUCLEOTIDE SEQUENCE</scope>
    <source>
        <strain evidence="7">G02</strain>
    </source>
</reference>
<evidence type="ECO:0000313" key="7">
    <source>
        <dbReference type="EMBL" id="KAL0430727.1"/>
    </source>
</evidence>
<evidence type="ECO:0000256" key="4">
    <source>
        <dbReference type="PROSITE-ProRule" id="PRU01343"/>
    </source>
</evidence>
<dbReference type="AlphaFoldDB" id="A0AAW2VRJ8"/>
<dbReference type="PANTHER" id="PTHR33248">
    <property type="entry name" value="ZINC ION-BINDING PROTEIN"/>
    <property type="match status" value="1"/>
</dbReference>
<accession>A0AAW2VRJ8</accession>
<evidence type="ECO:0000259" key="6">
    <source>
        <dbReference type="PROSITE" id="PS51999"/>
    </source>
</evidence>
<dbReference type="EMBL" id="JACGWJ010000003">
    <property type="protein sequence ID" value="KAL0430727.1"/>
    <property type="molecule type" value="Genomic_DNA"/>
</dbReference>
<keyword evidence="1" id="KW-0479">Metal-binding</keyword>
<reference evidence="7" key="1">
    <citation type="submission" date="2020-06" db="EMBL/GenBank/DDBJ databases">
        <authorList>
            <person name="Li T."/>
            <person name="Hu X."/>
            <person name="Zhang T."/>
            <person name="Song X."/>
            <person name="Zhang H."/>
            <person name="Dai N."/>
            <person name="Sheng W."/>
            <person name="Hou X."/>
            <person name="Wei L."/>
        </authorList>
    </citation>
    <scope>NUCLEOTIDE SEQUENCE</scope>
    <source>
        <strain evidence="7">G02</strain>
        <tissue evidence="7">Leaf</tissue>
    </source>
</reference>